<dbReference type="AlphaFoldDB" id="A0A392PAB8"/>
<dbReference type="Proteomes" id="UP000265520">
    <property type="component" value="Unassembled WGS sequence"/>
</dbReference>
<feature type="non-terminal residue" evidence="1">
    <location>
        <position position="81"/>
    </location>
</feature>
<evidence type="ECO:0000313" key="1">
    <source>
        <dbReference type="EMBL" id="MCI08429.1"/>
    </source>
</evidence>
<reference evidence="1 2" key="1">
    <citation type="journal article" date="2018" name="Front. Plant Sci.">
        <title>Red Clover (Trifolium pratense) and Zigzag Clover (T. medium) - A Picture of Genomic Similarities and Differences.</title>
        <authorList>
            <person name="Dluhosova J."/>
            <person name="Istvanek J."/>
            <person name="Nedelnik J."/>
            <person name="Repkova J."/>
        </authorList>
    </citation>
    <scope>NUCLEOTIDE SEQUENCE [LARGE SCALE GENOMIC DNA]</scope>
    <source>
        <strain evidence="2">cv. 10/8</strain>
        <tissue evidence="1">Leaf</tissue>
    </source>
</reference>
<keyword evidence="2" id="KW-1185">Reference proteome</keyword>
<dbReference type="EMBL" id="LXQA010068998">
    <property type="protein sequence ID" value="MCI08429.1"/>
    <property type="molecule type" value="Genomic_DNA"/>
</dbReference>
<evidence type="ECO:0000313" key="2">
    <source>
        <dbReference type="Proteomes" id="UP000265520"/>
    </source>
</evidence>
<organism evidence="1 2">
    <name type="scientific">Trifolium medium</name>
    <dbReference type="NCBI Taxonomy" id="97028"/>
    <lineage>
        <taxon>Eukaryota</taxon>
        <taxon>Viridiplantae</taxon>
        <taxon>Streptophyta</taxon>
        <taxon>Embryophyta</taxon>
        <taxon>Tracheophyta</taxon>
        <taxon>Spermatophyta</taxon>
        <taxon>Magnoliopsida</taxon>
        <taxon>eudicotyledons</taxon>
        <taxon>Gunneridae</taxon>
        <taxon>Pentapetalae</taxon>
        <taxon>rosids</taxon>
        <taxon>fabids</taxon>
        <taxon>Fabales</taxon>
        <taxon>Fabaceae</taxon>
        <taxon>Papilionoideae</taxon>
        <taxon>50 kb inversion clade</taxon>
        <taxon>NPAAA clade</taxon>
        <taxon>Hologalegina</taxon>
        <taxon>IRL clade</taxon>
        <taxon>Trifolieae</taxon>
        <taxon>Trifolium</taxon>
    </lineage>
</organism>
<sequence length="81" mass="9436">MQQSLSFTDWWYLISRQVSSITHDIRHPSEYIDRVNNRTQVYWEPPIEGVYKLNVDGPHNWAIGKSSSGGLIRDSKGKFIK</sequence>
<proteinExistence type="predicted"/>
<protein>
    <submittedName>
        <fullName evidence="1">Uncharacterized protein</fullName>
    </submittedName>
</protein>
<comment type="caution">
    <text evidence="1">The sequence shown here is derived from an EMBL/GenBank/DDBJ whole genome shotgun (WGS) entry which is preliminary data.</text>
</comment>
<accession>A0A392PAB8</accession>
<name>A0A392PAB8_9FABA</name>